<dbReference type="EMBL" id="BLLK01000047">
    <property type="protein sequence ID" value="GFH55091.1"/>
    <property type="molecule type" value="Genomic_DNA"/>
</dbReference>
<dbReference type="InterPro" id="IPR036249">
    <property type="entry name" value="Thioredoxin-like_sf"/>
</dbReference>
<reference evidence="2 3" key="1">
    <citation type="journal article" date="2021" name="Sci. Rep.">
        <title>The genome of the diatom Chaetoceros tenuissimus carries an ancient integrated fragment of an extant virus.</title>
        <authorList>
            <person name="Hongo Y."/>
            <person name="Kimura K."/>
            <person name="Takaki Y."/>
            <person name="Yoshida Y."/>
            <person name="Baba S."/>
            <person name="Kobayashi G."/>
            <person name="Nagasaki K."/>
            <person name="Hano T."/>
            <person name="Tomaru Y."/>
        </authorList>
    </citation>
    <scope>NUCLEOTIDE SEQUENCE [LARGE SCALE GENOMIC DNA]</scope>
    <source>
        <strain evidence="2 3">NIES-3715</strain>
    </source>
</reference>
<dbReference type="CDD" id="cd00570">
    <property type="entry name" value="GST_N_family"/>
    <property type="match status" value="1"/>
</dbReference>
<dbReference type="InterPro" id="IPR036282">
    <property type="entry name" value="Glutathione-S-Trfase_C_sf"/>
</dbReference>
<accession>A0AAD3CZM2</accession>
<sequence>MRVSVNNIQFYCAWFCPYAQRAWIALEHHKIPYNYVESLIVREDQDDGDHGYDKNPKLLAINPKGLVPTIDLPTRIVDETELLRKQKKGEAFRTLSIKPIDDEERNEPAMVLMESLDCVEFLNSLGEICNDKEAYCDLIPDSSLLKDAEDMNKNVCSTFYKVLMKPTFEEQKEAFEYFSKYIGEYVNEILDGGFYKSTTLTIVDVTVIPWILRLPLLRHYRPTLCIEDYINEEQYKKLEKYIQRINALEAVKNTLWDDFDKLLAVYVRYADGTATSQVGQAVKSGKNAHDI</sequence>
<evidence type="ECO:0000313" key="2">
    <source>
        <dbReference type="EMBL" id="GFH55091.1"/>
    </source>
</evidence>
<dbReference type="InterPro" id="IPR010987">
    <property type="entry name" value="Glutathione-S-Trfase_C-like"/>
</dbReference>
<dbReference type="Gene3D" id="3.40.30.10">
    <property type="entry name" value="Glutaredoxin"/>
    <property type="match status" value="1"/>
</dbReference>
<proteinExistence type="predicted"/>
<name>A0AAD3CZM2_9STRA</name>
<gene>
    <name evidence="2" type="ORF">CTEN210_11567</name>
</gene>
<dbReference type="AlphaFoldDB" id="A0AAD3CZM2"/>
<keyword evidence="3" id="KW-1185">Reference proteome</keyword>
<feature type="domain" description="GST C-terminal" evidence="1">
    <location>
        <begin position="133"/>
        <end position="267"/>
    </location>
</feature>
<dbReference type="PANTHER" id="PTHR43968">
    <property type="match status" value="1"/>
</dbReference>
<dbReference type="InterPro" id="IPR050983">
    <property type="entry name" value="GST_Omega/HSP26"/>
</dbReference>
<dbReference type="SUPFAM" id="SSF52833">
    <property type="entry name" value="Thioredoxin-like"/>
    <property type="match status" value="1"/>
</dbReference>
<evidence type="ECO:0000313" key="3">
    <source>
        <dbReference type="Proteomes" id="UP001054902"/>
    </source>
</evidence>
<dbReference type="PROSITE" id="PS50405">
    <property type="entry name" value="GST_CTER"/>
    <property type="match status" value="1"/>
</dbReference>
<dbReference type="PANTHER" id="PTHR43968:SF6">
    <property type="entry name" value="GLUTATHIONE S-TRANSFERASE OMEGA"/>
    <property type="match status" value="1"/>
</dbReference>
<dbReference type="Proteomes" id="UP001054902">
    <property type="component" value="Unassembled WGS sequence"/>
</dbReference>
<protein>
    <recommendedName>
        <fullName evidence="1">GST C-terminal domain-containing protein</fullName>
    </recommendedName>
</protein>
<dbReference type="Pfam" id="PF13409">
    <property type="entry name" value="GST_N_2"/>
    <property type="match status" value="1"/>
</dbReference>
<dbReference type="Gene3D" id="1.20.1050.10">
    <property type="match status" value="1"/>
</dbReference>
<dbReference type="SUPFAM" id="SSF47616">
    <property type="entry name" value="GST C-terminal domain-like"/>
    <property type="match status" value="1"/>
</dbReference>
<comment type="caution">
    <text evidence="2">The sequence shown here is derived from an EMBL/GenBank/DDBJ whole genome shotgun (WGS) entry which is preliminary data.</text>
</comment>
<organism evidence="2 3">
    <name type="scientific">Chaetoceros tenuissimus</name>
    <dbReference type="NCBI Taxonomy" id="426638"/>
    <lineage>
        <taxon>Eukaryota</taxon>
        <taxon>Sar</taxon>
        <taxon>Stramenopiles</taxon>
        <taxon>Ochrophyta</taxon>
        <taxon>Bacillariophyta</taxon>
        <taxon>Coscinodiscophyceae</taxon>
        <taxon>Chaetocerotophycidae</taxon>
        <taxon>Chaetocerotales</taxon>
        <taxon>Chaetocerotaceae</taxon>
        <taxon>Chaetoceros</taxon>
    </lineage>
</organism>
<evidence type="ECO:0000259" key="1">
    <source>
        <dbReference type="PROSITE" id="PS50405"/>
    </source>
</evidence>
<dbReference type="GO" id="GO:0005737">
    <property type="term" value="C:cytoplasm"/>
    <property type="evidence" value="ECO:0007669"/>
    <property type="project" value="TreeGrafter"/>
</dbReference>
<dbReference type="InterPro" id="IPR004045">
    <property type="entry name" value="Glutathione_S-Trfase_N"/>
</dbReference>